<organism evidence="2 3">
    <name type="scientific">Neolewinella xylanilytica</name>
    <dbReference type="NCBI Taxonomy" id="1514080"/>
    <lineage>
        <taxon>Bacteria</taxon>
        <taxon>Pseudomonadati</taxon>
        <taxon>Bacteroidota</taxon>
        <taxon>Saprospiria</taxon>
        <taxon>Saprospirales</taxon>
        <taxon>Lewinellaceae</taxon>
        <taxon>Neolewinella</taxon>
    </lineage>
</organism>
<comment type="caution">
    <text evidence="2">The sequence shown here is derived from an EMBL/GenBank/DDBJ whole genome shotgun (WGS) entry which is preliminary data.</text>
</comment>
<gene>
    <name evidence="2" type="ORF">CLV84_1007</name>
</gene>
<keyword evidence="3" id="KW-1185">Reference proteome</keyword>
<evidence type="ECO:0000313" key="3">
    <source>
        <dbReference type="Proteomes" id="UP000237662"/>
    </source>
</evidence>
<sequence length="240" mass="27443">MKLSDRLDALHHRIYGNRWLRYFTYFCRWTLALGFLMAGYVKVIGERFTDLPVKHPMGHFLQGFYETGYYYTFVGVMQIVAAVLLVIPRTTTLGAVIYFPIILNICILSFSVRFEGSLLTSPLMVLANLYLLGWDYHKWKYILPFRRSVTDRALPGPVEADHRFPFAFFAGVGITVVLVGVMTFSIYNIRPRVHYRDCNDQCATSPDPVACAAFCDCVYEEGAPLRDCVADYERALAAEK</sequence>
<evidence type="ECO:0000256" key="1">
    <source>
        <dbReference type="SAM" id="Phobius"/>
    </source>
</evidence>
<accession>A0A2S6I965</accession>
<proteinExistence type="predicted"/>
<keyword evidence="1" id="KW-0812">Transmembrane</keyword>
<keyword evidence="1" id="KW-1133">Transmembrane helix</keyword>
<evidence type="ECO:0000313" key="2">
    <source>
        <dbReference type="EMBL" id="PPK88044.1"/>
    </source>
</evidence>
<feature type="transmembrane region" description="Helical" evidence="1">
    <location>
        <begin position="69"/>
        <end position="88"/>
    </location>
</feature>
<dbReference type="RefSeq" id="WP_104418616.1">
    <property type="nucleotide sequence ID" value="NZ_PTJC01000005.1"/>
</dbReference>
<name>A0A2S6I965_9BACT</name>
<reference evidence="2 3" key="1">
    <citation type="submission" date="2018-02" db="EMBL/GenBank/DDBJ databases">
        <title>Genomic Encyclopedia of Archaeal and Bacterial Type Strains, Phase II (KMG-II): from individual species to whole genera.</title>
        <authorList>
            <person name="Goeker M."/>
        </authorList>
    </citation>
    <scope>NUCLEOTIDE SEQUENCE [LARGE SCALE GENOMIC DNA]</scope>
    <source>
        <strain evidence="2 3">DSM 29526</strain>
    </source>
</reference>
<feature type="transmembrane region" description="Helical" evidence="1">
    <location>
        <begin position="20"/>
        <end position="41"/>
    </location>
</feature>
<dbReference type="AlphaFoldDB" id="A0A2S6I965"/>
<feature type="transmembrane region" description="Helical" evidence="1">
    <location>
        <begin position="164"/>
        <end position="187"/>
    </location>
</feature>
<dbReference type="OrthoDB" id="5524812at2"/>
<feature type="transmembrane region" description="Helical" evidence="1">
    <location>
        <begin position="95"/>
        <end position="114"/>
    </location>
</feature>
<dbReference type="Proteomes" id="UP000237662">
    <property type="component" value="Unassembled WGS sequence"/>
</dbReference>
<dbReference type="EMBL" id="PTJC01000005">
    <property type="protein sequence ID" value="PPK88044.1"/>
    <property type="molecule type" value="Genomic_DNA"/>
</dbReference>
<keyword evidence="1" id="KW-0472">Membrane</keyword>
<protein>
    <submittedName>
        <fullName evidence="2">DoxX-like protein</fullName>
    </submittedName>
</protein>